<dbReference type="PANTHER" id="PTHR28186">
    <property type="entry name" value="MEIOTICALLY UP-REGULATED GENE 9 PROTEIN"/>
    <property type="match status" value="1"/>
</dbReference>
<evidence type="ECO:0000313" key="3">
    <source>
        <dbReference type="Proteomes" id="UP001303373"/>
    </source>
</evidence>
<keyword evidence="3" id="KW-1185">Reference proteome</keyword>
<dbReference type="Pfam" id="PF10295">
    <property type="entry name" value="DUF2406"/>
    <property type="match status" value="1"/>
</dbReference>
<evidence type="ECO:0000313" key="2">
    <source>
        <dbReference type="EMBL" id="WPH01036.1"/>
    </source>
</evidence>
<feature type="compositionally biased region" description="Basic residues" evidence="1">
    <location>
        <begin position="371"/>
        <end position="381"/>
    </location>
</feature>
<dbReference type="EMBL" id="CP138584">
    <property type="protein sequence ID" value="WPH01036.1"/>
    <property type="molecule type" value="Genomic_DNA"/>
</dbReference>
<sequence length="381" mass="41997">MDQRPTSSGSRPRTFSFRSDKSAGSKHKVSLVESPKEKQRRDSIWKNTSKANPNNAISEAQPGAAALLENTTLQPLRDLEHRDAGGNLIADPDLSNPTRPRLERPLDTIRSFEKAIDDGYKRRSSYRTGNMNRAIVDSPCAVTADSLLILDSNEQNNQYNSRRSSYVGEYSTPPSNRRPIANRSSTAYENTPSPARYSQNGGGYYGNRQGQEGYNGPPRMRYNNRVQSEGGNHNARQHPQHGYHQSQNTMNTDMTSGSDSTGPWANYTDPSSENSSIDKLNAINKADSGYGMNAYGSPNHFEGPIMEEQGSGSYGGAYPPNRYGGGLAAPPVQSPHQQRRPIALGGSEDAYAPPRSKLPTSSRPEPEKRKSWLSRRFSKKA</sequence>
<accession>A0AAQ3R9S2</accession>
<feature type="compositionally biased region" description="Basic and acidic residues" evidence="1">
    <location>
        <begin position="34"/>
        <end position="44"/>
    </location>
</feature>
<feature type="compositionally biased region" description="Polar residues" evidence="1">
    <location>
        <begin position="243"/>
        <end position="276"/>
    </location>
</feature>
<feature type="compositionally biased region" description="Low complexity" evidence="1">
    <location>
        <begin position="206"/>
        <end position="216"/>
    </location>
</feature>
<feature type="region of interest" description="Disordered" evidence="1">
    <location>
        <begin position="83"/>
        <end position="107"/>
    </location>
</feature>
<feature type="compositionally biased region" description="Polar residues" evidence="1">
    <location>
        <begin position="1"/>
        <end position="17"/>
    </location>
</feature>
<reference evidence="2 3" key="1">
    <citation type="submission" date="2023-11" db="EMBL/GenBank/DDBJ databases">
        <title>An acidophilic fungus is an integral part of prey digestion in a carnivorous sundew plant.</title>
        <authorList>
            <person name="Tsai I.J."/>
        </authorList>
    </citation>
    <scope>NUCLEOTIDE SEQUENCE [LARGE SCALE GENOMIC DNA]</scope>
    <source>
        <strain evidence="2">169a</strain>
    </source>
</reference>
<feature type="region of interest" description="Disordered" evidence="1">
    <location>
        <begin position="301"/>
        <end position="381"/>
    </location>
</feature>
<feature type="compositionally biased region" description="Polar residues" evidence="1">
    <location>
        <begin position="45"/>
        <end position="58"/>
    </location>
</feature>
<dbReference type="Proteomes" id="UP001303373">
    <property type="component" value="Chromosome 5"/>
</dbReference>
<name>A0AAQ3R9S2_9PEZI</name>
<dbReference type="PANTHER" id="PTHR28186:SF1">
    <property type="entry name" value="MEIOTICALLY UP-REGULATED GENE 9 PROTEIN"/>
    <property type="match status" value="1"/>
</dbReference>
<evidence type="ECO:0000256" key="1">
    <source>
        <dbReference type="SAM" id="MobiDB-lite"/>
    </source>
</evidence>
<proteinExistence type="predicted"/>
<feature type="region of interest" description="Disordered" evidence="1">
    <location>
        <begin position="155"/>
        <end position="276"/>
    </location>
</feature>
<feature type="compositionally biased region" description="Polar residues" evidence="1">
    <location>
        <begin position="155"/>
        <end position="164"/>
    </location>
</feature>
<dbReference type="AlphaFoldDB" id="A0AAQ3R9S2"/>
<organism evidence="2 3">
    <name type="scientific">Acrodontium crateriforme</name>
    <dbReference type="NCBI Taxonomy" id="150365"/>
    <lineage>
        <taxon>Eukaryota</taxon>
        <taxon>Fungi</taxon>
        <taxon>Dikarya</taxon>
        <taxon>Ascomycota</taxon>
        <taxon>Pezizomycotina</taxon>
        <taxon>Dothideomycetes</taxon>
        <taxon>Dothideomycetidae</taxon>
        <taxon>Mycosphaerellales</taxon>
        <taxon>Teratosphaeriaceae</taxon>
        <taxon>Acrodontium</taxon>
    </lineage>
</organism>
<dbReference type="InterPro" id="IPR018809">
    <property type="entry name" value="DUF2406"/>
</dbReference>
<feature type="region of interest" description="Disordered" evidence="1">
    <location>
        <begin position="1"/>
        <end position="60"/>
    </location>
</feature>
<gene>
    <name evidence="2" type="ORF">R9X50_00387000</name>
</gene>
<protein>
    <submittedName>
        <fullName evidence="2">Uncharacterized protein</fullName>
    </submittedName>
</protein>
<feature type="compositionally biased region" description="Polar residues" evidence="1">
    <location>
        <begin position="182"/>
        <end position="198"/>
    </location>
</feature>